<evidence type="ECO:0000313" key="10">
    <source>
        <dbReference type="Proteomes" id="UP000321798"/>
    </source>
</evidence>
<name>A0A512PD21_9CELL</name>
<evidence type="ECO:0000256" key="1">
    <source>
        <dbReference type="ARBA" id="ARBA00022448"/>
    </source>
</evidence>
<keyword evidence="2" id="KW-0597">Phosphoprotein</keyword>
<feature type="modified residue" description="Phosphocysteine; by EIIA" evidence="7">
    <location>
        <position position="7"/>
    </location>
</feature>
<feature type="domain" description="PTS EIIB type-3" evidence="8">
    <location>
        <begin position="1"/>
        <end position="98"/>
    </location>
</feature>
<dbReference type="GO" id="GO:0016301">
    <property type="term" value="F:kinase activity"/>
    <property type="evidence" value="ECO:0007669"/>
    <property type="project" value="UniProtKB-KW"/>
</dbReference>
<dbReference type="PANTHER" id="PTHR34581">
    <property type="entry name" value="PTS SYSTEM N,N'-DIACETYLCHITOBIOSE-SPECIFIC EIIB COMPONENT"/>
    <property type="match status" value="1"/>
</dbReference>
<dbReference type="OrthoDB" id="9808134at2"/>
<evidence type="ECO:0000256" key="4">
    <source>
        <dbReference type="ARBA" id="ARBA00022679"/>
    </source>
</evidence>
<gene>
    <name evidence="9" type="ORF">CSO01_18250</name>
</gene>
<dbReference type="Proteomes" id="UP000321798">
    <property type="component" value="Unassembled WGS sequence"/>
</dbReference>
<protein>
    <submittedName>
        <fullName evidence="9">PTS sugar transporter subunit IIB</fullName>
    </submittedName>
</protein>
<evidence type="ECO:0000256" key="6">
    <source>
        <dbReference type="ARBA" id="ARBA00022777"/>
    </source>
</evidence>
<reference evidence="9 10" key="1">
    <citation type="submission" date="2019-07" db="EMBL/GenBank/DDBJ databases">
        <title>Whole genome shotgun sequence of Cellulomonas soli NBRC 109434.</title>
        <authorList>
            <person name="Hosoyama A."/>
            <person name="Uohara A."/>
            <person name="Ohji S."/>
            <person name="Ichikawa N."/>
        </authorList>
    </citation>
    <scope>NUCLEOTIDE SEQUENCE [LARGE SCALE GENOMIC DNA]</scope>
    <source>
        <strain evidence="9 10">NBRC 109434</strain>
    </source>
</reference>
<dbReference type="SUPFAM" id="SSF52794">
    <property type="entry name" value="PTS system IIB component-like"/>
    <property type="match status" value="1"/>
</dbReference>
<dbReference type="InterPro" id="IPR003501">
    <property type="entry name" value="PTS_EIIB_2/3"/>
</dbReference>
<proteinExistence type="predicted"/>
<evidence type="ECO:0000259" key="8">
    <source>
        <dbReference type="PROSITE" id="PS51100"/>
    </source>
</evidence>
<dbReference type="CDD" id="cd05564">
    <property type="entry name" value="PTS_IIB_chitobiose_lichenan"/>
    <property type="match status" value="1"/>
</dbReference>
<sequence>MNVLLACAAGMSTSLLVANMRKFAAPGDTIEAVSFSEVADRLDEFDVVLLGPQIRFRLAEVQQLAGAQGKPAGVIDMRVYGTMDGASALAQATSLLAA</sequence>
<keyword evidence="10" id="KW-1185">Reference proteome</keyword>
<accession>A0A512PD21</accession>
<keyword evidence="3 9" id="KW-0762">Sugar transport</keyword>
<dbReference type="AlphaFoldDB" id="A0A512PD21"/>
<dbReference type="PANTHER" id="PTHR34581:SF2">
    <property type="entry name" value="PTS SYSTEM N,N'-DIACETYLCHITOBIOSE-SPECIFIC EIIB COMPONENT"/>
    <property type="match status" value="1"/>
</dbReference>
<comment type="caution">
    <text evidence="9">The sequence shown here is derived from an EMBL/GenBank/DDBJ whole genome shotgun (WGS) entry which is preliminary data.</text>
</comment>
<keyword evidence="5" id="KW-0598">Phosphotransferase system</keyword>
<organism evidence="9 10">
    <name type="scientific">Cellulomonas soli</name>
    <dbReference type="NCBI Taxonomy" id="931535"/>
    <lineage>
        <taxon>Bacteria</taxon>
        <taxon>Bacillati</taxon>
        <taxon>Actinomycetota</taxon>
        <taxon>Actinomycetes</taxon>
        <taxon>Micrococcales</taxon>
        <taxon>Cellulomonadaceae</taxon>
        <taxon>Cellulomonas</taxon>
    </lineage>
</organism>
<evidence type="ECO:0000313" key="9">
    <source>
        <dbReference type="EMBL" id="GEP69110.1"/>
    </source>
</evidence>
<evidence type="ECO:0000256" key="7">
    <source>
        <dbReference type="PROSITE-ProRule" id="PRU00423"/>
    </source>
</evidence>
<dbReference type="InterPro" id="IPR051819">
    <property type="entry name" value="PTS_sugar-specific_EIIB"/>
</dbReference>
<evidence type="ECO:0000256" key="2">
    <source>
        <dbReference type="ARBA" id="ARBA00022553"/>
    </source>
</evidence>
<evidence type="ECO:0000256" key="5">
    <source>
        <dbReference type="ARBA" id="ARBA00022683"/>
    </source>
</evidence>
<keyword evidence="6" id="KW-0418">Kinase</keyword>
<dbReference type="InterPro" id="IPR036095">
    <property type="entry name" value="PTS_EIIB-like_sf"/>
</dbReference>
<dbReference type="EMBL" id="BKAL01000006">
    <property type="protein sequence ID" value="GEP69110.1"/>
    <property type="molecule type" value="Genomic_DNA"/>
</dbReference>
<evidence type="ECO:0000256" key="3">
    <source>
        <dbReference type="ARBA" id="ARBA00022597"/>
    </source>
</evidence>
<dbReference type="Gene3D" id="3.40.50.2300">
    <property type="match status" value="1"/>
</dbReference>
<dbReference type="GO" id="GO:0008982">
    <property type="term" value="F:protein-N(PI)-phosphohistidine-sugar phosphotransferase activity"/>
    <property type="evidence" value="ECO:0007669"/>
    <property type="project" value="InterPro"/>
</dbReference>
<dbReference type="Pfam" id="PF02302">
    <property type="entry name" value="PTS_IIB"/>
    <property type="match status" value="1"/>
</dbReference>
<dbReference type="InterPro" id="IPR013012">
    <property type="entry name" value="PTS_EIIB_3"/>
</dbReference>
<keyword evidence="4" id="KW-0808">Transferase</keyword>
<dbReference type="PROSITE" id="PS51100">
    <property type="entry name" value="PTS_EIIB_TYPE_3"/>
    <property type="match status" value="1"/>
</dbReference>
<dbReference type="GO" id="GO:0009401">
    <property type="term" value="P:phosphoenolpyruvate-dependent sugar phosphotransferase system"/>
    <property type="evidence" value="ECO:0007669"/>
    <property type="project" value="UniProtKB-KW"/>
</dbReference>
<dbReference type="RefSeq" id="WP_146952881.1">
    <property type="nucleotide sequence ID" value="NZ_BAABBJ010000006.1"/>
</dbReference>
<keyword evidence="1" id="KW-0813">Transport</keyword>